<dbReference type="AlphaFoldDB" id="A0A450YC59"/>
<organism evidence="1">
    <name type="scientific">Candidatus Kentrum sp. TC</name>
    <dbReference type="NCBI Taxonomy" id="2126339"/>
    <lineage>
        <taxon>Bacteria</taxon>
        <taxon>Pseudomonadati</taxon>
        <taxon>Pseudomonadota</taxon>
        <taxon>Gammaproteobacteria</taxon>
        <taxon>Candidatus Kentrum</taxon>
    </lineage>
</organism>
<sequence>MLTDLQRQAVVQHILNLAAIAENLNDAANSITKEIDDLAEALEVGSEDMPLDEDFL</sequence>
<accession>A0A450YC59</accession>
<evidence type="ECO:0000313" key="1">
    <source>
        <dbReference type="EMBL" id="VFK39119.1"/>
    </source>
</evidence>
<reference evidence="1" key="1">
    <citation type="submission" date="2019-02" db="EMBL/GenBank/DDBJ databases">
        <authorList>
            <person name="Gruber-Vodicka R. H."/>
            <person name="Seah K. B. B."/>
        </authorList>
    </citation>
    <scope>NUCLEOTIDE SEQUENCE</scope>
    <source>
        <strain evidence="1">BECK_BZ125</strain>
    </source>
</reference>
<name>A0A450YC59_9GAMM</name>
<proteinExistence type="predicted"/>
<protein>
    <submittedName>
        <fullName evidence="1">Uncharacterized protein</fullName>
    </submittedName>
</protein>
<gene>
    <name evidence="1" type="ORF">BECKTC1821E_GA0114239_10048</name>
</gene>
<dbReference type="EMBL" id="CAADFT010000004">
    <property type="protein sequence ID" value="VFK39119.1"/>
    <property type="molecule type" value="Genomic_DNA"/>
</dbReference>